<accession>A0A7T7CAU3</accession>
<dbReference type="KEGG" id="scia:HUG15_05325"/>
<reference evidence="1 3" key="1">
    <citation type="submission" date="2020-06" db="EMBL/GenBank/DDBJ databases">
        <title>Genomic analysis of Salicibibacter sp. NKC5-3.</title>
        <authorList>
            <person name="Oh Y.J."/>
        </authorList>
    </citation>
    <scope>NUCLEOTIDE SEQUENCE [LARGE SCALE GENOMIC DNA]</scope>
    <source>
        <strain evidence="1 3">NKC5-3</strain>
    </source>
</reference>
<dbReference type="AlphaFoldDB" id="A0A7T7CAU3"/>
<dbReference type="EMBL" id="CP054705">
    <property type="protein sequence ID" value="QQK75140.1"/>
    <property type="molecule type" value="Genomic_DNA"/>
</dbReference>
<dbReference type="Proteomes" id="UP000595823">
    <property type="component" value="Chromosome"/>
</dbReference>
<organism evidence="1 3">
    <name type="scientific">Salicibibacter cibarius</name>
    <dbReference type="NCBI Taxonomy" id="2743000"/>
    <lineage>
        <taxon>Bacteria</taxon>
        <taxon>Bacillati</taxon>
        <taxon>Bacillota</taxon>
        <taxon>Bacilli</taxon>
        <taxon>Bacillales</taxon>
        <taxon>Bacillaceae</taxon>
        <taxon>Salicibibacter</taxon>
    </lineage>
</organism>
<dbReference type="EMBL" id="CP054705">
    <property type="protein sequence ID" value="QQK75079.1"/>
    <property type="molecule type" value="Genomic_DNA"/>
</dbReference>
<sequence length="142" mass="16732">MQGTELKGATFKYIESELYAYPDYQREIRQIRDEIIHGQGEVDENIGAGKNSYRSPGQPTEIRATKLEANKRLRRLEEISNAIERVYEQLDDTQKNLVHLRYWSKRGANWEYVADECFVSRRTAFNYRREIVYAIAHLLGEN</sequence>
<gene>
    <name evidence="1" type="ORF">HUG15_05325</name>
    <name evidence="2" type="ORF">HUG15_05660</name>
</gene>
<name>A0A7T7CAU3_9BACI</name>
<dbReference type="RefSeq" id="WP_200127659.1">
    <property type="nucleotide sequence ID" value="NZ_CP054705.1"/>
</dbReference>
<dbReference type="KEGG" id="scia:HUG15_05660"/>
<keyword evidence="3" id="KW-1185">Reference proteome</keyword>
<dbReference type="InterPro" id="IPR006523">
    <property type="entry name" value="RinA"/>
</dbReference>
<evidence type="ECO:0000313" key="3">
    <source>
        <dbReference type="Proteomes" id="UP000595823"/>
    </source>
</evidence>
<dbReference type="NCBIfam" id="TIGR01636">
    <property type="entry name" value="phage_rinA"/>
    <property type="match status" value="1"/>
</dbReference>
<evidence type="ECO:0000313" key="1">
    <source>
        <dbReference type="EMBL" id="QQK75079.1"/>
    </source>
</evidence>
<evidence type="ECO:0000313" key="2">
    <source>
        <dbReference type="EMBL" id="QQK75140.1"/>
    </source>
</evidence>
<protein>
    <submittedName>
        <fullName evidence="1">DUF722 domain-containing protein</fullName>
    </submittedName>
</protein>
<proteinExistence type="predicted"/>